<dbReference type="InterPro" id="IPR000780">
    <property type="entry name" value="CheR_MeTrfase"/>
</dbReference>
<reference evidence="5 6" key="1">
    <citation type="submission" date="2015-09" db="EMBL/GenBank/DDBJ databases">
        <title>Complete genome of Psychrobacter urativorans R10.10B.</title>
        <authorList>
            <person name="See-Too W.S."/>
            <person name="Chan K.G."/>
        </authorList>
    </citation>
    <scope>NUCLEOTIDE SEQUENCE [LARGE SCALE GENOMIC DNA]</scope>
    <source>
        <strain evidence="5 6">R10.10B</strain>
    </source>
</reference>
<dbReference type="SMART" id="SM00138">
    <property type="entry name" value="MeTrc"/>
    <property type="match status" value="1"/>
</dbReference>
<keyword evidence="2" id="KW-0808">Transferase</keyword>
<dbReference type="KEGG" id="pur:AOC03_04565"/>
<dbReference type="STRING" id="45610.AOC03_04565"/>
<dbReference type="EMBL" id="CP012678">
    <property type="protein sequence ID" value="ALF59416.1"/>
    <property type="molecule type" value="Genomic_DNA"/>
</dbReference>
<feature type="domain" description="CheR-type methyltransferase" evidence="4">
    <location>
        <begin position="26"/>
        <end position="304"/>
    </location>
</feature>
<dbReference type="PANTHER" id="PTHR24422">
    <property type="entry name" value="CHEMOTAXIS PROTEIN METHYLTRANSFERASE"/>
    <property type="match status" value="1"/>
</dbReference>
<keyword evidence="3" id="KW-0949">S-adenosyl-L-methionine</keyword>
<protein>
    <recommendedName>
        <fullName evidence="4">CheR-type methyltransferase domain-containing protein</fullName>
    </recommendedName>
</protein>
<gene>
    <name evidence="5" type="ORF">AOC03_04565</name>
</gene>
<dbReference type="InterPro" id="IPR050903">
    <property type="entry name" value="Bact_Chemotaxis_MeTrfase"/>
</dbReference>
<accession>A0A0M4TEF6</accession>
<name>A0A0M4TEF6_9GAMM</name>
<dbReference type="InterPro" id="IPR029063">
    <property type="entry name" value="SAM-dependent_MTases_sf"/>
</dbReference>
<dbReference type="Proteomes" id="UP000059847">
    <property type="component" value="Chromosome"/>
</dbReference>
<dbReference type="SUPFAM" id="SSF53335">
    <property type="entry name" value="S-adenosyl-L-methionine-dependent methyltransferases"/>
    <property type="match status" value="1"/>
</dbReference>
<evidence type="ECO:0000313" key="6">
    <source>
        <dbReference type="Proteomes" id="UP000059847"/>
    </source>
</evidence>
<evidence type="ECO:0000256" key="1">
    <source>
        <dbReference type="ARBA" id="ARBA00022603"/>
    </source>
</evidence>
<evidence type="ECO:0000259" key="4">
    <source>
        <dbReference type="PROSITE" id="PS50123"/>
    </source>
</evidence>
<organism evidence="5 6">
    <name type="scientific">Psychrobacter urativorans</name>
    <dbReference type="NCBI Taxonomy" id="45610"/>
    <lineage>
        <taxon>Bacteria</taxon>
        <taxon>Pseudomonadati</taxon>
        <taxon>Pseudomonadota</taxon>
        <taxon>Gammaproteobacteria</taxon>
        <taxon>Moraxellales</taxon>
        <taxon>Moraxellaceae</taxon>
        <taxon>Psychrobacter</taxon>
    </lineage>
</organism>
<evidence type="ECO:0000313" key="5">
    <source>
        <dbReference type="EMBL" id="ALF59416.1"/>
    </source>
</evidence>
<proteinExistence type="predicted"/>
<dbReference type="AlphaFoldDB" id="A0A0M4TEF6"/>
<dbReference type="Pfam" id="PF01739">
    <property type="entry name" value="CheR"/>
    <property type="match status" value="1"/>
</dbReference>
<dbReference type="Gene3D" id="3.40.50.150">
    <property type="entry name" value="Vaccinia Virus protein VP39"/>
    <property type="match status" value="1"/>
</dbReference>
<dbReference type="PANTHER" id="PTHR24422:SF19">
    <property type="entry name" value="CHEMOTAXIS PROTEIN METHYLTRANSFERASE"/>
    <property type="match status" value="1"/>
</dbReference>
<dbReference type="GO" id="GO:0008757">
    <property type="term" value="F:S-adenosylmethionine-dependent methyltransferase activity"/>
    <property type="evidence" value="ECO:0007669"/>
    <property type="project" value="InterPro"/>
</dbReference>
<evidence type="ECO:0000256" key="3">
    <source>
        <dbReference type="ARBA" id="ARBA00022691"/>
    </source>
</evidence>
<evidence type="ECO:0000256" key="2">
    <source>
        <dbReference type="ARBA" id="ARBA00022679"/>
    </source>
</evidence>
<dbReference type="GO" id="GO:0032259">
    <property type="term" value="P:methylation"/>
    <property type="evidence" value="ECO:0007669"/>
    <property type="project" value="UniProtKB-KW"/>
</dbReference>
<keyword evidence="6" id="KW-1185">Reference proteome</keyword>
<sequence>MNNYNKANGLQRRSAINNKVHHSLRALNSSVPLTVANASHWRQFIEKEVGFVLPDEQLQWLLNAVNNTANNQGLSVKKLWAAVQTDREIRQNLLDMVLIPESRFFRHLPSIQFVTELAMLANQQHVQLLSHNDHNNDKDNDKEIDATFRIWSVGCSAGQEVWSLAMNLAAQQLDKYLILGTDVRQQALVRARVGQYEYRQCQLMPASCQQFLQPVVMSDDIVTSSSQMVTESLWQVNDELRKHVNFTWHNIFTKAMPTAHLQQVIMCQNVLIYFRQFDQRDILTRLATQCALGGHIILAPGEGLGWRPHNMRRIKHPQVNAWQKISI</sequence>
<keyword evidence="1" id="KW-0489">Methyltransferase</keyword>
<dbReference type="PROSITE" id="PS50123">
    <property type="entry name" value="CHER"/>
    <property type="match status" value="1"/>
</dbReference>
<dbReference type="InterPro" id="IPR022642">
    <property type="entry name" value="CheR_C"/>
</dbReference>